<feature type="transmembrane region" description="Helical" evidence="1">
    <location>
        <begin position="420"/>
        <end position="439"/>
    </location>
</feature>
<evidence type="ECO:0000313" key="3">
    <source>
        <dbReference type="EMBL" id="WCE46956.1"/>
    </source>
</evidence>
<organism evidence="3 4">
    <name type="scientific">Winkia neuii subsp. anitrata</name>
    <dbReference type="NCBI Taxonomy" id="29318"/>
    <lineage>
        <taxon>Bacteria</taxon>
        <taxon>Bacillati</taxon>
        <taxon>Actinomycetota</taxon>
        <taxon>Actinomycetes</taxon>
        <taxon>Actinomycetales</taxon>
        <taxon>Actinomycetaceae</taxon>
        <taxon>Winkia</taxon>
    </lineage>
</organism>
<dbReference type="Proteomes" id="UP001211044">
    <property type="component" value="Chromosome"/>
</dbReference>
<sequence length="481" mass="53468">MSKGKQRVRNFRLKHTKAGLIDKVFFILAFLAGLWLNIFLLIEVWSRGWWAILLALLIWGVASYLTLPRLHSILTDIYVPNYFIGRAKTSDGLLGDPINLAAQGSAQQIHAAMRKAGWTLADPITATSAWKMVQSTLTRKSYPEAPISPLHLFERKQDFAYQQEVDGNPKARHHVRFWATPKDWLLPGGKKVDWLAGGTFDKAVGLSIFTLQVTHKIDEDTDIERDHIVDTVTEANPNAQVDVLEDFSTGYHSRNGGGDQIKTDGNLPILDLREIEAEDIDRERARKTLENMKAQEAAGADTDSSFMEAFKLHGKHSIGDASRLTKDLAKTRPLSAFLGVLTVLASAAIGILTFAWTLWHWDHYVHAAVANQILDKLPVSEIHEAAPMLATAGAGVMVVLLLVEFLLCWRMMNGSGVARLLLMAVILAQLVLFSVGYFLAWKANFAVIVLHVGLLTIALMQLSEPDTRKFVSMRSLEAQSD</sequence>
<dbReference type="KEGG" id="wne:PIG85_04725"/>
<evidence type="ECO:0000256" key="1">
    <source>
        <dbReference type="SAM" id="Phobius"/>
    </source>
</evidence>
<accession>A0AB38XSA8</accession>
<reference evidence="3" key="1">
    <citation type="submission" date="2023-01" db="EMBL/GenBank/DDBJ databases">
        <title>Comparative Genomic Analysis of the Clinically-Derived Winkia Strain NY0527 Provides Evidence into the Taxonomic Reassignment of Winkia neuii and Characterizes Their Virulence Traits.</title>
        <authorList>
            <person name="Cai X."/>
            <person name="Peng Y."/>
            <person name="Li M."/>
            <person name="Qiu Y."/>
            <person name="Wang Y."/>
            <person name="Xu L."/>
            <person name="Hou Q."/>
        </authorList>
    </citation>
    <scope>NUCLEOTIDE SEQUENCE</scope>
    <source>
        <strain evidence="3">NY0527</strain>
    </source>
</reference>
<feature type="transmembrane region" description="Helical" evidence="1">
    <location>
        <begin position="48"/>
        <end position="67"/>
    </location>
</feature>
<protein>
    <submittedName>
        <fullName evidence="3">LssY C-terminal domain-containing protein</fullName>
    </submittedName>
</protein>
<feature type="transmembrane region" description="Helical" evidence="1">
    <location>
        <begin position="20"/>
        <end position="42"/>
    </location>
</feature>
<keyword evidence="1" id="KW-1133">Transmembrane helix</keyword>
<feature type="transmembrane region" description="Helical" evidence="1">
    <location>
        <begin position="385"/>
        <end position="408"/>
    </location>
</feature>
<evidence type="ECO:0000259" key="2">
    <source>
        <dbReference type="Pfam" id="PF14067"/>
    </source>
</evidence>
<proteinExistence type="predicted"/>
<dbReference type="EMBL" id="CP116394">
    <property type="protein sequence ID" value="WCE46956.1"/>
    <property type="molecule type" value="Genomic_DNA"/>
</dbReference>
<feature type="transmembrane region" description="Helical" evidence="1">
    <location>
        <begin position="445"/>
        <end position="463"/>
    </location>
</feature>
<dbReference type="Pfam" id="PF14067">
    <property type="entry name" value="LssY_C"/>
    <property type="match status" value="1"/>
</dbReference>
<dbReference type="RefSeq" id="WP_239181406.1">
    <property type="nucleotide sequence ID" value="NZ_CP116394.1"/>
</dbReference>
<evidence type="ECO:0000313" key="4">
    <source>
        <dbReference type="Proteomes" id="UP001211044"/>
    </source>
</evidence>
<keyword evidence="1" id="KW-0812">Transmembrane</keyword>
<keyword evidence="1" id="KW-0472">Membrane</keyword>
<dbReference type="AlphaFoldDB" id="A0AB38XSA8"/>
<feature type="transmembrane region" description="Helical" evidence="1">
    <location>
        <begin position="336"/>
        <end position="359"/>
    </location>
</feature>
<feature type="domain" description="LssY-like C-terminal" evidence="2">
    <location>
        <begin position="78"/>
        <end position="267"/>
    </location>
</feature>
<dbReference type="InterPro" id="IPR025902">
    <property type="entry name" value="LssY-like-C_dom"/>
</dbReference>
<gene>
    <name evidence="3" type="ORF">PIG85_04725</name>
</gene>
<name>A0AB38XSA8_9ACTO</name>